<accession>A0A158HZK5</accession>
<evidence type="ECO:0000313" key="2">
    <source>
        <dbReference type="Proteomes" id="UP000054770"/>
    </source>
</evidence>
<name>A0A158HZK5_9BURK</name>
<reference evidence="1" key="1">
    <citation type="submission" date="2016-01" db="EMBL/GenBank/DDBJ databases">
        <authorList>
            <person name="Peeters C."/>
        </authorList>
    </citation>
    <scope>NUCLEOTIDE SEQUENCE [LARGE SCALE GENOMIC DNA]</scope>
    <source>
        <strain evidence="1">LMG 22940</strain>
    </source>
</reference>
<dbReference type="Proteomes" id="UP000054770">
    <property type="component" value="Unassembled WGS sequence"/>
</dbReference>
<organism evidence="1 2">
    <name type="scientific">Caballeronia choica</name>
    <dbReference type="NCBI Taxonomy" id="326476"/>
    <lineage>
        <taxon>Bacteria</taxon>
        <taxon>Pseudomonadati</taxon>
        <taxon>Pseudomonadota</taxon>
        <taxon>Betaproteobacteria</taxon>
        <taxon>Burkholderiales</taxon>
        <taxon>Burkholderiaceae</taxon>
        <taxon>Caballeronia</taxon>
    </lineage>
</organism>
<proteinExistence type="predicted"/>
<keyword evidence="2" id="KW-1185">Reference proteome</keyword>
<dbReference type="EMBL" id="FCON02000021">
    <property type="protein sequence ID" value="SAL49804.1"/>
    <property type="molecule type" value="Genomic_DNA"/>
</dbReference>
<gene>
    <name evidence="1" type="ORF">AWB68_02474</name>
</gene>
<protein>
    <submittedName>
        <fullName evidence="1">Uncharacterized protein</fullName>
    </submittedName>
</protein>
<comment type="caution">
    <text evidence="1">The sequence shown here is derived from an EMBL/GenBank/DDBJ whole genome shotgun (WGS) entry which is preliminary data.</text>
</comment>
<dbReference type="AlphaFoldDB" id="A0A158HZK5"/>
<sequence>MAVSPGLSADELARLQAAPRYVDLSTILK</sequence>
<evidence type="ECO:0000313" key="1">
    <source>
        <dbReference type="EMBL" id="SAL49804.1"/>
    </source>
</evidence>